<accession>A0A382FZY0</accession>
<proteinExistence type="predicted"/>
<dbReference type="PROSITE" id="PS51257">
    <property type="entry name" value="PROKAR_LIPOPROTEIN"/>
    <property type="match status" value="1"/>
</dbReference>
<organism evidence="1">
    <name type="scientific">marine metagenome</name>
    <dbReference type="NCBI Taxonomy" id="408172"/>
    <lineage>
        <taxon>unclassified sequences</taxon>
        <taxon>metagenomes</taxon>
        <taxon>ecological metagenomes</taxon>
    </lineage>
</organism>
<gene>
    <name evidence="1" type="ORF">METZ01_LOCUS221374</name>
</gene>
<reference evidence="1" key="1">
    <citation type="submission" date="2018-05" db="EMBL/GenBank/DDBJ databases">
        <authorList>
            <person name="Lanie J.A."/>
            <person name="Ng W.-L."/>
            <person name="Kazmierczak K.M."/>
            <person name="Andrzejewski T.M."/>
            <person name="Davidsen T.M."/>
            <person name="Wayne K.J."/>
            <person name="Tettelin H."/>
            <person name="Glass J.I."/>
            <person name="Rusch D."/>
            <person name="Podicherti R."/>
            <person name="Tsui H.-C.T."/>
            <person name="Winkler M.E."/>
        </authorList>
    </citation>
    <scope>NUCLEOTIDE SEQUENCE</scope>
</reference>
<dbReference type="AlphaFoldDB" id="A0A382FZY0"/>
<sequence>MSIMKFFFASYFLVIVGFIALVFFGCASDEDYANPLDPQNLRTAGSPPGLTLTPGDRQVTVSWRELNSRIAEDIKGYRIYRRFTEDSNTNFEPVPLFDKNNKLLDSIPASQNIYIDKHELKNDQISTITGDQLYYEYRISYIDDRGIEIPNPTDPPNQDDEPPRIWTTRRTTPSDPPPVPNIILGKKENLIVTIIWPDYNPPSDFKEFRIFYTTPTRNVFIEIPELDPDTRFYRDISFERDGEEKTYRVIAYDKFGV</sequence>
<feature type="non-terminal residue" evidence="1">
    <location>
        <position position="257"/>
    </location>
</feature>
<dbReference type="InterPro" id="IPR013783">
    <property type="entry name" value="Ig-like_fold"/>
</dbReference>
<dbReference type="Gene3D" id="2.60.40.10">
    <property type="entry name" value="Immunoglobulins"/>
    <property type="match status" value="1"/>
</dbReference>
<evidence type="ECO:0000313" key="1">
    <source>
        <dbReference type="EMBL" id="SVB68520.1"/>
    </source>
</evidence>
<name>A0A382FZY0_9ZZZZ</name>
<protein>
    <submittedName>
        <fullName evidence="1">Uncharacterized protein</fullName>
    </submittedName>
</protein>
<dbReference type="EMBL" id="UINC01052787">
    <property type="protein sequence ID" value="SVB68520.1"/>
    <property type="molecule type" value="Genomic_DNA"/>
</dbReference>